<evidence type="ECO:0000256" key="1">
    <source>
        <dbReference type="SAM" id="Phobius"/>
    </source>
</evidence>
<protein>
    <submittedName>
        <fullName evidence="2">Cytochrome d ubiquinol oxidase subunit II</fullName>
    </submittedName>
</protein>
<evidence type="ECO:0000313" key="2">
    <source>
        <dbReference type="EMBL" id="SDD95159.1"/>
    </source>
</evidence>
<organism evidence="2 3">
    <name type="scientific">Natrinema hispanicum</name>
    <dbReference type="NCBI Taxonomy" id="392421"/>
    <lineage>
        <taxon>Archaea</taxon>
        <taxon>Methanobacteriati</taxon>
        <taxon>Methanobacteriota</taxon>
        <taxon>Stenosarchaea group</taxon>
        <taxon>Halobacteria</taxon>
        <taxon>Halobacteriales</taxon>
        <taxon>Natrialbaceae</taxon>
        <taxon>Natrinema</taxon>
    </lineage>
</organism>
<keyword evidence="1" id="KW-1133">Transmembrane helix</keyword>
<accession>A0A1G6YXN5</accession>
<sequence>MTDGGWLANGPLFDLPLADIWFGLVFFIFAMFLFLDGFDFGV</sequence>
<evidence type="ECO:0000313" key="3">
    <source>
        <dbReference type="Proteomes" id="UP000324021"/>
    </source>
</evidence>
<dbReference type="Proteomes" id="UP000324021">
    <property type="component" value="Unassembled WGS sequence"/>
</dbReference>
<keyword evidence="1" id="KW-0812">Transmembrane</keyword>
<reference evidence="2 3" key="1">
    <citation type="submission" date="2016-10" db="EMBL/GenBank/DDBJ databases">
        <authorList>
            <person name="Varghese N."/>
            <person name="Submissions S."/>
        </authorList>
    </citation>
    <scope>NUCLEOTIDE SEQUENCE [LARGE SCALE GENOMIC DNA]</scope>
    <source>
        <strain evidence="2 3">CDM_1</strain>
    </source>
</reference>
<keyword evidence="1" id="KW-0472">Membrane</keyword>
<feature type="transmembrane region" description="Helical" evidence="1">
    <location>
        <begin position="20"/>
        <end position="38"/>
    </location>
</feature>
<dbReference type="AlphaFoldDB" id="A0A1G6YXN5"/>
<dbReference type="EMBL" id="FMZP01000078">
    <property type="protein sequence ID" value="SDD95159.1"/>
    <property type="molecule type" value="Genomic_DNA"/>
</dbReference>
<feature type="non-terminal residue" evidence="2">
    <location>
        <position position="42"/>
    </location>
</feature>
<gene>
    <name evidence="2" type="ORF">SAMN05192552_10786</name>
</gene>
<name>A0A1G6YXN5_9EURY</name>
<proteinExistence type="predicted"/>